<proteinExistence type="predicted"/>
<dbReference type="Gene3D" id="3.90.180.10">
    <property type="entry name" value="Medium-chain alcohol dehydrogenases, catalytic domain"/>
    <property type="match status" value="1"/>
</dbReference>
<dbReference type="AlphaFoldDB" id="A0A381QXG1"/>
<accession>A0A381QXG1</accession>
<evidence type="ECO:0000259" key="3">
    <source>
        <dbReference type="SMART" id="SM00829"/>
    </source>
</evidence>
<dbReference type="SUPFAM" id="SSF50129">
    <property type="entry name" value="GroES-like"/>
    <property type="match status" value="1"/>
</dbReference>
<dbReference type="Pfam" id="PF00107">
    <property type="entry name" value="ADH_zinc_N"/>
    <property type="match status" value="1"/>
</dbReference>
<dbReference type="SMART" id="SM00829">
    <property type="entry name" value="PKS_ER"/>
    <property type="match status" value="1"/>
</dbReference>
<feature type="domain" description="Enoyl reductase (ER)" evidence="3">
    <location>
        <begin position="10"/>
        <end position="355"/>
    </location>
</feature>
<evidence type="ECO:0000313" key="4">
    <source>
        <dbReference type="EMBL" id="SUZ84101.1"/>
    </source>
</evidence>
<gene>
    <name evidence="4" type="ORF">METZ01_LOCUS36955</name>
</gene>
<evidence type="ECO:0000256" key="1">
    <source>
        <dbReference type="ARBA" id="ARBA00022857"/>
    </source>
</evidence>
<dbReference type="SUPFAM" id="SSF51735">
    <property type="entry name" value="NAD(P)-binding Rossmann-fold domains"/>
    <property type="match status" value="1"/>
</dbReference>
<keyword evidence="2" id="KW-0560">Oxidoreductase</keyword>
<protein>
    <recommendedName>
        <fullName evidence="3">Enoyl reductase (ER) domain-containing protein</fullName>
    </recommendedName>
</protein>
<dbReference type="Gene3D" id="3.40.50.720">
    <property type="entry name" value="NAD(P)-binding Rossmann-like Domain"/>
    <property type="match status" value="1"/>
</dbReference>
<dbReference type="InterPro" id="IPR013154">
    <property type="entry name" value="ADH-like_N"/>
</dbReference>
<dbReference type="GO" id="GO:0016651">
    <property type="term" value="F:oxidoreductase activity, acting on NAD(P)H"/>
    <property type="evidence" value="ECO:0007669"/>
    <property type="project" value="TreeGrafter"/>
</dbReference>
<dbReference type="InterPro" id="IPR036291">
    <property type="entry name" value="NAD(P)-bd_dom_sf"/>
</dbReference>
<organism evidence="4">
    <name type="scientific">marine metagenome</name>
    <dbReference type="NCBI Taxonomy" id="408172"/>
    <lineage>
        <taxon>unclassified sequences</taxon>
        <taxon>metagenomes</taxon>
        <taxon>ecological metagenomes</taxon>
    </lineage>
</organism>
<keyword evidence="1" id="KW-0521">NADP</keyword>
<dbReference type="InterPro" id="IPR011032">
    <property type="entry name" value="GroES-like_sf"/>
</dbReference>
<reference evidence="4" key="1">
    <citation type="submission" date="2018-05" db="EMBL/GenBank/DDBJ databases">
        <authorList>
            <person name="Lanie J.A."/>
            <person name="Ng W.-L."/>
            <person name="Kazmierczak K.M."/>
            <person name="Andrzejewski T.M."/>
            <person name="Davidsen T.M."/>
            <person name="Wayne K.J."/>
            <person name="Tettelin H."/>
            <person name="Glass J.I."/>
            <person name="Rusch D."/>
            <person name="Podicherti R."/>
            <person name="Tsui H.-C.T."/>
            <person name="Winkler M.E."/>
        </authorList>
    </citation>
    <scope>NUCLEOTIDE SEQUENCE</scope>
</reference>
<dbReference type="PANTHER" id="PTHR48106">
    <property type="entry name" value="QUINONE OXIDOREDUCTASE PIG3-RELATED"/>
    <property type="match status" value="1"/>
</dbReference>
<dbReference type="Pfam" id="PF08240">
    <property type="entry name" value="ADH_N"/>
    <property type="match status" value="1"/>
</dbReference>
<dbReference type="InterPro" id="IPR020843">
    <property type="entry name" value="ER"/>
</dbReference>
<dbReference type="EMBL" id="UINC01001581">
    <property type="protein sequence ID" value="SUZ84101.1"/>
    <property type="molecule type" value="Genomic_DNA"/>
</dbReference>
<dbReference type="InterPro" id="IPR013149">
    <property type="entry name" value="ADH-like_C"/>
</dbReference>
<dbReference type="PANTHER" id="PTHR48106:SF18">
    <property type="entry name" value="QUINONE OXIDOREDUCTASE PIG3"/>
    <property type="match status" value="1"/>
</dbReference>
<evidence type="ECO:0000256" key="2">
    <source>
        <dbReference type="ARBA" id="ARBA00023002"/>
    </source>
</evidence>
<dbReference type="CDD" id="cd08274">
    <property type="entry name" value="MDR9"/>
    <property type="match status" value="1"/>
</dbReference>
<dbReference type="GO" id="GO:0070402">
    <property type="term" value="F:NADPH binding"/>
    <property type="evidence" value="ECO:0007669"/>
    <property type="project" value="TreeGrafter"/>
</dbReference>
<name>A0A381QXG1_9ZZZZ</name>
<sequence>MTALHLVGNGGPEMLVLRHDVPVPVPADDEVLVRVRACGMNNTDVNTRVGWYSKSVTAATGSDGFGAAAGDDGTWGGGGLTFPRIQGADPCGEVVAVGSDADEALIGRRVLADGWIRDVDDPTDRSKAGYLGSERDGGYAQFCAIPARNVYPVDSGMTDVELASFPCSWATAEHMLTRPALAAGETVVVTGASGGVGSALVQLSRLRGARVVAVTSAAKFADVAACGADVCVDRASADLAGAVAEAAGGPVDVLADVVGGPDFAPLLEVVRRGGRYTTAGAIAGPIVDLDLRTLYLNDLEMYGCTVYDPAVFEALVGYLERGEVRPVVAATWPLSEFHAAQEAFVAKAHTGAMVITID</sequence>